<evidence type="ECO:0000256" key="3">
    <source>
        <dbReference type="ARBA" id="ARBA00022741"/>
    </source>
</evidence>
<dbReference type="EMBL" id="FOIM01000004">
    <property type="protein sequence ID" value="SET31199.1"/>
    <property type="molecule type" value="Genomic_DNA"/>
</dbReference>
<dbReference type="RefSeq" id="WP_092361435.1">
    <property type="nucleotide sequence ID" value="NZ_DAINWJ010000235.1"/>
</dbReference>
<dbReference type="Gene3D" id="3.40.50.300">
    <property type="entry name" value="P-loop containing nucleotide triphosphate hydrolases"/>
    <property type="match status" value="1"/>
</dbReference>
<dbReference type="PROSITE" id="PS50893">
    <property type="entry name" value="ABC_TRANSPORTER_2"/>
    <property type="match status" value="1"/>
</dbReference>
<sequence length="331" mass="37711">MEERQELLRVDHLKKYFQTPGGLLHAVDDVSFSIRRGETLGVVGESGCGKSTLGRAILRLHEPTSGEIYFKGENIRNRSREKMKELRRNMQIIFQDPFASLNPRMTVSQAIAEPLLIQKIYTDRDKAQIARLVREMMDLVGLAPRLVNTYPHELDGGRRQRIGIARALVLNPEFIVCDEPVSALDVSIQAQILNLMQDLQDKLGLTYLFITHNLSVVKHLSDHIMVMYLGQMVEKAPAKQLFANPQHPYTKALLSAIPVPDPEFKTERIILQGELTSPINPGEGCRFARRCIYASEMCFKQNVALKEVEKEHFVACHLVEQATDQERRREL</sequence>
<gene>
    <name evidence="6" type="ORF">SAMN05216313_104169</name>
</gene>
<dbReference type="InterPro" id="IPR003439">
    <property type="entry name" value="ABC_transporter-like_ATP-bd"/>
</dbReference>
<dbReference type="GO" id="GO:0055085">
    <property type="term" value="P:transmembrane transport"/>
    <property type="evidence" value="ECO:0007669"/>
    <property type="project" value="UniProtKB-ARBA"/>
</dbReference>
<dbReference type="Pfam" id="PF00005">
    <property type="entry name" value="ABC_tran"/>
    <property type="match status" value="1"/>
</dbReference>
<name>A0A1I0DGM7_9FIRM</name>
<keyword evidence="7" id="KW-1185">Reference proteome</keyword>
<dbReference type="GO" id="GO:0015833">
    <property type="term" value="P:peptide transport"/>
    <property type="evidence" value="ECO:0007669"/>
    <property type="project" value="InterPro"/>
</dbReference>
<keyword evidence="4 6" id="KW-0067">ATP-binding</keyword>
<evidence type="ECO:0000259" key="5">
    <source>
        <dbReference type="PROSITE" id="PS50893"/>
    </source>
</evidence>
<comment type="similarity">
    <text evidence="1">Belongs to the ABC transporter superfamily.</text>
</comment>
<dbReference type="NCBIfam" id="TIGR01727">
    <property type="entry name" value="oligo_HPY"/>
    <property type="match status" value="1"/>
</dbReference>
<dbReference type="Pfam" id="PF08352">
    <property type="entry name" value="oligo_HPY"/>
    <property type="match status" value="1"/>
</dbReference>
<dbReference type="GO" id="GO:0016887">
    <property type="term" value="F:ATP hydrolysis activity"/>
    <property type="evidence" value="ECO:0007669"/>
    <property type="project" value="InterPro"/>
</dbReference>
<evidence type="ECO:0000313" key="7">
    <source>
        <dbReference type="Proteomes" id="UP000198508"/>
    </source>
</evidence>
<protein>
    <submittedName>
        <fullName evidence="6">Peptide/nickel transport system ATP-binding protein</fullName>
    </submittedName>
</protein>
<proteinExistence type="inferred from homology"/>
<dbReference type="NCBIfam" id="NF008453">
    <property type="entry name" value="PRK11308.1"/>
    <property type="match status" value="1"/>
</dbReference>
<organism evidence="6 7">
    <name type="scientific">Enterocloster lavalensis</name>
    <dbReference type="NCBI Taxonomy" id="460384"/>
    <lineage>
        <taxon>Bacteria</taxon>
        <taxon>Bacillati</taxon>
        <taxon>Bacillota</taxon>
        <taxon>Clostridia</taxon>
        <taxon>Lachnospirales</taxon>
        <taxon>Lachnospiraceae</taxon>
        <taxon>Enterocloster</taxon>
    </lineage>
</organism>
<evidence type="ECO:0000256" key="4">
    <source>
        <dbReference type="ARBA" id="ARBA00022840"/>
    </source>
</evidence>
<dbReference type="FunFam" id="3.40.50.300:FF:000016">
    <property type="entry name" value="Oligopeptide ABC transporter ATP-binding component"/>
    <property type="match status" value="1"/>
</dbReference>
<dbReference type="InterPro" id="IPR050319">
    <property type="entry name" value="ABC_transp_ATP-bind"/>
</dbReference>
<dbReference type="PANTHER" id="PTHR43776">
    <property type="entry name" value="TRANSPORT ATP-BINDING PROTEIN"/>
    <property type="match status" value="1"/>
</dbReference>
<dbReference type="SUPFAM" id="SSF52540">
    <property type="entry name" value="P-loop containing nucleoside triphosphate hydrolases"/>
    <property type="match status" value="1"/>
</dbReference>
<reference evidence="7" key="1">
    <citation type="submission" date="2016-10" db="EMBL/GenBank/DDBJ databases">
        <authorList>
            <person name="Varghese N."/>
            <person name="Submissions S."/>
        </authorList>
    </citation>
    <scope>NUCLEOTIDE SEQUENCE [LARGE SCALE GENOMIC DNA]</scope>
    <source>
        <strain evidence="7">NLAE-zl-G277</strain>
    </source>
</reference>
<dbReference type="CDD" id="cd03257">
    <property type="entry name" value="ABC_NikE_OppD_transporters"/>
    <property type="match status" value="1"/>
</dbReference>
<evidence type="ECO:0000313" key="6">
    <source>
        <dbReference type="EMBL" id="SET31199.1"/>
    </source>
</evidence>
<dbReference type="InterPro" id="IPR013563">
    <property type="entry name" value="Oligopep_ABC_C"/>
</dbReference>
<dbReference type="GeneID" id="93276225"/>
<keyword evidence="3" id="KW-0547">Nucleotide-binding</keyword>
<dbReference type="STRING" id="460384.SAMN05216313_104169"/>
<dbReference type="SMART" id="SM00382">
    <property type="entry name" value="AAA"/>
    <property type="match status" value="1"/>
</dbReference>
<feature type="domain" description="ABC transporter" evidence="5">
    <location>
        <begin position="8"/>
        <end position="254"/>
    </location>
</feature>
<evidence type="ECO:0000256" key="1">
    <source>
        <dbReference type="ARBA" id="ARBA00005417"/>
    </source>
</evidence>
<dbReference type="InterPro" id="IPR027417">
    <property type="entry name" value="P-loop_NTPase"/>
</dbReference>
<dbReference type="Proteomes" id="UP000198508">
    <property type="component" value="Unassembled WGS sequence"/>
</dbReference>
<evidence type="ECO:0000256" key="2">
    <source>
        <dbReference type="ARBA" id="ARBA00022448"/>
    </source>
</evidence>
<dbReference type="InterPro" id="IPR003593">
    <property type="entry name" value="AAA+_ATPase"/>
</dbReference>
<dbReference type="AlphaFoldDB" id="A0A1I0DGM7"/>
<keyword evidence="2" id="KW-0813">Transport</keyword>
<accession>A0A1I0DGM7</accession>
<dbReference type="GO" id="GO:0005524">
    <property type="term" value="F:ATP binding"/>
    <property type="evidence" value="ECO:0007669"/>
    <property type="project" value="UniProtKB-KW"/>
</dbReference>
<dbReference type="PANTHER" id="PTHR43776:SF8">
    <property type="entry name" value="ABC TRANSPORTER, ATP-BINDING PROTEIN"/>
    <property type="match status" value="1"/>
</dbReference>